<gene>
    <name evidence="2" type="ORF">FN846DRAFT_898598</name>
</gene>
<evidence type="ECO:0000259" key="1">
    <source>
        <dbReference type="Pfam" id="PF16201"/>
    </source>
</evidence>
<evidence type="ECO:0000313" key="3">
    <source>
        <dbReference type="Proteomes" id="UP000326924"/>
    </source>
</evidence>
<sequence length="684" mass="74679">MAYISTAESEDLQGICYPRTEQAEHLAVVCALIPKSPAVRDAALTAVDKAVSSDTLMLSERISALLEAYSEENDDSMGFAWSPSAGETVRAKLQRVFNTAQPILLESASDASQVNVLRRAASLFPTLDREQALQHVAKNRKRSTLTENTIALIDALVEDSDDASTPEMKGWFLMAFDHLTRRFAEDAVLAPKVTTFAKALGKFLARREVTLDKLVPRSTLNAALEAGLQKHIAIPEVVCFATNVVVLSSPKSLDLAKLLQIVLGHPENPLAFLDTIYEPQDIHHYLAFLILKLFQAGKAALCNIATLDGVMALYRGTNNFIDGVLLKIITRVEGHLTRSCASRVSSWSVLGSTEKPLISRVRGRLEVAINGKMLAKSVFHFIPTSIAAEEEDFDTLDSYLQAIKDNTLPVGKAYDPRFLLPALTFCVFSDAQILDAQAAVERHCLAYALTGLSSTSAAIRSMAIGFLNALASKLEDSAYRGKTQLNHLVLSILASLQTSPQEPLPAAMSIFLAQASQVLANPTHFLYEKVMQLLLRSPLLQLHDIPLMLSTAHVDGNENAHKEVAWILNVLSAGIKSPQDLLLYRKRNVFGNVLALYASPNATERTREKVVELLWNAAAVEGAGTTLITRNGVVAWIEQQLGTQLDGGVELKRLLARLWEGAHKTHVKEWSRGAVGAHFVAAVV</sequence>
<accession>A0A5J5F077</accession>
<dbReference type="SUPFAM" id="SSF48371">
    <property type="entry name" value="ARM repeat"/>
    <property type="match status" value="1"/>
</dbReference>
<evidence type="ECO:0000313" key="2">
    <source>
        <dbReference type="EMBL" id="KAA8908375.1"/>
    </source>
</evidence>
<organism evidence="2 3">
    <name type="scientific">Sphaerosporella brunnea</name>
    <dbReference type="NCBI Taxonomy" id="1250544"/>
    <lineage>
        <taxon>Eukaryota</taxon>
        <taxon>Fungi</taxon>
        <taxon>Dikarya</taxon>
        <taxon>Ascomycota</taxon>
        <taxon>Pezizomycotina</taxon>
        <taxon>Pezizomycetes</taxon>
        <taxon>Pezizales</taxon>
        <taxon>Pyronemataceae</taxon>
        <taxon>Sphaerosporella</taxon>
    </lineage>
</organism>
<keyword evidence="3" id="KW-1185">Reference proteome</keyword>
<dbReference type="InterPro" id="IPR039844">
    <property type="entry name" value="URB1"/>
</dbReference>
<dbReference type="PANTHER" id="PTHR13500">
    <property type="entry name" value="NUCLEOLAR PRERIBOSOMAL-ASSOCIATED PROTEIN 1"/>
    <property type="match status" value="1"/>
</dbReference>
<dbReference type="GO" id="GO:0000463">
    <property type="term" value="P:maturation of LSU-rRNA from tricistronic rRNA transcript (SSU-rRNA, 5.8S rRNA, LSU-rRNA)"/>
    <property type="evidence" value="ECO:0007669"/>
    <property type="project" value="TreeGrafter"/>
</dbReference>
<dbReference type="PANTHER" id="PTHR13500:SF0">
    <property type="entry name" value="NUCLEOLAR PRE-RIBOSOMAL-ASSOCIATED PROTEIN 1"/>
    <property type="match status" value="1"/>
</dbReference>
<dbReference type="Proteomes" id="UP000326924">
    <property type="component" value="Unassembled WGS sequence"/>
</dbReference>
<dbReference type="GO" id="GO:0005730">
    <property type="term" value="C:nucleolus"/>
    <property type="evidence" value="ECO:0007669"/>
    <property type="project" value="TreeGrafter"/>
</dbReference>
<dbReference type="InParanoid" id="A0A5J5F077"/>
<dbReference type="OrthoDB" id="72892at2759"/>
<proteinExistence type="predicted"/>
<protein>
    <recommendedName>
        <fullName evidence="1">URB1 C-terminal domain-containing protein</fullName>
    </recommendedName>
</protein>
<dbReference type="GO" id="GO:0000466">
    <property type="term" value="P:maturation of 5.8S rRNA from tricistronic rRNA transcript (SSU-rRNA, 5.8S rRNA, LSU-rRNA)"/>
    <property type="evidence" value="ECO:0007669"/>
    <property type="project" value="TreeGrafter"/>
</dbReference>
<feature type="domain" description="URB1 C-terminal" evidence="1">
    <location>
        <begin position="445"/>
        <end position="636"/>
    </location>
</feature>
<dbReference type="InterPro" id="IPR016024">
    <property type="entry name" value="ARM-type_fold"/>
</dbReference>
<comment type="caution">
    <text evidence="2">The sequence shown here is derived from an EMBL/GenBank/DDBJ whole genome shotgun (WGS) entry which is preliminary data.</text>
</comment>
<dbReference type="Pfam" id="PF16201">
    <property type="entry name" value="NopRA1"/>
    <property type="match status" value="1"/>
</dbReference>
<dbReference type="InterPro" id="IPR032436">
    <property type="entry name" value="URB1_C"/>
</dbReference>
<reference evidence="2 3" key="1">
    <citation type="submission" date="2019-09" db="EMBL/GenBank/DDBJ databases">
        <title>Draft genome of the ectomycorrhizal ascomycete Sphaerosporella brunnea.</title>
        <authorList>
            <consortium name="DOE Joint Genome Institute"/>
            <person name="Benucci G.M."/>
            <person name="Marozzi G."/>
            <person name="Antonielli L."/>
            <person name="Sanchez S."/>
            <person name="Marco P."/>
            <person name="Wang X."/>
            <person name="Falini L.B."/>
            <person name="Barry K."/>
            <person name="Haridas S."/>
            <person name="Lipzen A."/>
            <person name="Labutti K."/>
            <person name="Grigoriev I.V."/>
            <person name="Murat C."/>
            <person name="Martin F."/>
            <person name="Albertini E."/>
            <person name="Donnini D."/>
            <person name="Bonito G."/>
        </authorList>
    </citation>
    <scope>NUCLEOTIDE SEQUENCE [LARGE SCALE GENOMIC DNA]</scope>
    <source>
        <strain evidence="2 3">Sb_GMNB300</strain>
    </source>
</reference>
<name>A0A5J5F077_9PEZI</name>
<dbReference type="EMBL" id="VXIS01000069">
    <property type="protein sequence ID" value="KAA8908375.1"/>
    <property type="molecule type" value="Genomic_DNA"/>
</dbReference>
<dbReference type="AlphaFoldDB" id="A0A5J5F077"/>